<dbReference type="PROSITE" id="PS00109">
    <property type="entry name" value="PROTEIN_KINASE_TYR"/>
    <property type="match status" value="1"/>
</dbReference>
<feature type="signal peptide" evidence="15">
    <location>
        <begin position="1"/>
        <end position="20"/>
    </location>
</feature>
<keyword evidence="11" id="KW-0472">Membrane</keyword>
<dbReference type="Gene3D" id="2.60.40.10">
    <property type="entry name" value="Immunoglobulins"/>
    <property type="match status" value="1"/>
</dbReference>
<feature type="compositionally biased region" description="Polar residues" evidence="14">
    <location>
        <begin position="1313"/>
        <end position="1329"/>
    </location>
</feature>
<dbReference type="EC" id="2.7.10.1" evidence="2"/>
<dbReference type="PANTHER" id="PTHR24416">
    <property type="entry name" value="TYROSINE-PROTEIN KINASE RECEPTOR"/>
    <property type="match status" value="1"/>
</dbReference>
<dbReference type="InterPro" id="IPR008266">
    <property type="entry name" value="Tyr_kinase_AS"/>
</dbReference>
<evidence type="ECO:0000256" key="3">
    <source>
        <dbReference type="ARBA" id="ARBA00022679"/>
    </source>
</evidence>
<dbReference type="CDD" id="cd00063">
    <property type="entry name" value="FN3"/>
    <property type="match status" value="2"/>
</dbReference>
<feature type="chain" id="PRO_5046929016" description="receptor protein-tyrosine kinase" evidence="15">
    <location>
        <begin position="21"/>
        <end position="1504"/>
    </location>
</feature>
<dbReference type="InterPro" id="IPR020635">
    <property type="entry name" value="Tyr_kinase_cat_dom"/>
</dbReference>
<proteinExistence type="predicted"/>
<feature type="compositionally biased region" description="Low complexity" evidence="14">
    <location>
        <begin position="1217"/>
        <end position="1228"/>
    </location>
</feature>
<evidence type="ECO:0000256" key="9">
    <source>
        <dbReference type="ARBA" id="ARBA00022840"/>
    </source>
</evidence>
<dbReference type="Pfam" id="PF00041">
    <property type="entry name" value="fn3"/>
    <property type="match status" value="1"/>
</dbReference>
<dbReference type="SMART" id="SM00060">
    <property type="entry name" value="FN3"/>
    <property type="match status" value="2"/>
</dbReference>
<protein>
    <recommendedName>
        <fullName evidence="2">receptor protein-tyrosine kinase</fullName>
        <ecNumber evidence="2">2.7.10.1</ecNumber>
    </recommendedName>
</protein>
<dbReference type="InterPro" id="IPR036116">
    <property type="entry name" value="FN3_sf"/>
</dbReference>
<evidence type="ECO:0000313" key="18">
    <source>
        <dbReference type="Proteomes" id="UP001642540"/>
    </source>
</evidence>
<feature type="region of interest" description="Disordered" evidence="14">
    <location>
        <begin position="1200"/>
        <end position="1287"/>
    </location>
</feature>
<feature type="compositionally biased region" description="Polar residues" evidence="14">
    <location>
        <begin position="1441"/>
        <end position="1459"/>
    </location>
</feature>
<keyword evidence="9" id="KW-0067">ATP-binding</keyword>
<keyword evidence="12" id="KW-0675">Receptor</keyword>
<name>A0ABP1Q4H8_9HEXA</name>
<dbReference type="InterPro" id="IPR001245">
    <property type="entry name" value="Ser-Thr/Tyr_kinase_cat_dom"/>
</dbReference>
<feature type="region of interest" description="Disordered" evidence="14">
    <location>
        <begin position="889"/>
        <end position="924"/>
    </location>
</feature>
<evidence type="ECO:0000256" key="15">
    <source>
        <dbReference type="SAM" id="SignalP"/>
    </source>
</evidence>
<dbReference type="EMBL" id="CAXLJM020000023">
    <property type="protein sequence ID" value="CAL8089018.1"/>
    <property type="molecule type" value="Genomic_DNA"/>
</dbReference>
<feature type="compositionally biased region" description="Basic residues" evidence="14">
    <location>
        <begin position="1229"/>
        <end position="1239"/>
    </location>
</feature>
<gene>
    <name evidence="17" type="ORF">ODALV1_LOCUS7233</name>
</gene>
<feature type="region of interest" description="Disordered" evidence="14">
    <location>
        <begin position="1307"/>
        <end position="1355"/>
    </location>
</feature>
<evidence type="ECO:0000256" key="2">
    <source>
        <dbReference type="ARBA" id="ARBA00011902"/>
    </source>
</evidence>
<sequence length="1504" mass="168524">MESLIFLSLRIISFLTIVWATPPNISAENDIVSGLQAPQLSTPMSNDLYESGGIFPVADEGDPVEELEDLPIISSEPTEYPLDFRGPKSIKLMSFGEAVILAREEAKCFDTYGSQKTDNTVLGSNTGTLLAERLVIPFGCYKTETTAQCEQCKNFTSQPMKSLDECQRVCDHLDTSCNSSCSNVYQMLRNESKFYDRAHNRRESSNAVMGSTYLEDTERVVNITGSLYNMSTDGNMSNSSKIPEDFLQSVVQISERRVIQLPQVFCEGVNYLEESKGGQLQKTSSFTTSSGAHFVLLKWNVHETRTGFNGSRQPDLALGHSNVGLKGKDDTTQTTRHEQIPLIFVIEQKTKNASEWKTIGKTPYGLQTVNVSYRSNTYKWRITAVGPKGIESVATTSEYVTLDGYQTPGPPKKIYVVQTEVNQSSVNVLIGWDPPDDKACFYKIVLEGSSGKKTDTVRIKDPLGFHMHWFQGLAFGTIYHVRMTTRNPNWRYESNLTKLEFKTPTCLESFHFRFDKCAPTPPRDIKAEVETIKGQPTDQQQQVQIVLTWLPPLNASKWNTVEKYVVEISTFNLHRASIPKLNFTGVSKDTLLATELTKNFTVSGNITKLTLKNLRTDTEYTVMIAAYSTRGPSPRAQYHFNTRIAVKSELSQQRVGNWLYITVAFTLAAVMILVCNAVRIYVHKRNVKIARNQYFQSMEERDEMGPDWSIVPLTEDPSNWKLFDENFPKEKWEIAWDQMTMGEVIGQGAFGVVRRAKIQKKKLEAKLKFRGEDETWFNSADRNVDEDPEMDTVAVKMVKVSSTRDDREQLIKEITMMQSLGFHSQIVGLLGACTKGRTLCLVLEYCPGGDLLTFVRKVRAKYWPTLGLSGSRMQTSPCTGSRNVKTSTAGMQFCGRTTNSGSGGTGPMSSVSSENRKSSDSSPINYADIGGFSESCSSPETSLPRFNGSQNFKMDCVGNSQSAKTDDSVPPFFTDGNDEFKEDDEFRPIDEKDVLSYARQIAMGMEYLEKNRVVHRDLACRNVLLMGDYKHVKISDFGLSRDIYTWNVYHQKSNGKLPIKWMAIESIFTHVFTTKSDVWSYGILLWELVTLGGTPYPGLGNTELFHLLKSGYRMERPDNCSEELYAVMKKCWRTAAASRPSFTELRRHIETMMEAAEPNLYLSLMADLPADYFQLSSRSDIPLVGKEDVISPLKDSPMGIPNIFPSRSNNHFGFDNPGPSSRSRGTGTSHHHSRRKTRSVYHNARYKNTMPESPTASADEEDFLEDGQSCLSSSSQRKDRKFNDHQQRRKSFSLICTSLSNTGPFSTEFVGHDSTTNEITSNRETSITHQDGDNSSCIPNSSTSSHKVRREKVPQKLSLDFQGDRTNASEKVHQGLLSPDSGILIQRGGELATQCDSDHGSSIDEVDNNPGGQGDNDLACGEESSSQLSKADGKVEEGELPSTSSNITKRSQERNSSTRKGYRGRRDAGPNARAEIGKRPKLTLPFVNVNDMTIIENRSYDIRD</sequence>
<keyword evidence="5 15" id="KW-0732">Signal</keyword>
<dbReference type="InterPro" id="IPR011009">
    <property type="entry name" value="Kinase-like_dom_sf"/>
</dbReference>
<dbReference type="PANTHER" id="PTHR24416:SF550">
    <property type="entry name" value="FIBROBLAST GROWTH FACTOR RECEPTOR HOMOLOG 1-RELATED"/>
    <property type="match status" value="1"/>
</dbReference>
<dbReference type="Gene3D" id="3.30.200.20">
    <property type="entry name" value="Phosphorylase Kinase, domain 1"/>
    <property type="match status" value="1"/>
</dbReference>
<keyword evidence="18" id="KW-1185">Reference proteome</keyword>
<evidence type="ECO:0000256" key="8">
    <source>
        <dbReference type="ARBA" id="ARBA00022777"/>
    </source>
</evidence>
<keyword evidence="7" id="KW-0547">Nucleotide-binding</keyword>
<evidence type="ECO:0000256" key="14">
    <source>
        <dbReference type="SAM" id="MobiDB-lite"/>
    </source>
</evidence>
<dbReference type="Gene3D" id="1.10.510.10">
    <property type="entry name" value="Transferase(Phosphotransferase) domain 1"/>
    <property type="match status" value="1"/>
</dbReference>
<organism evidence="17 18">
    <name type="scientific">Orchesella dallaii</name>
    <dbReference type="NCBI Taxonomy" id="48710"/>
    <lineage>
        <taxon>Eukaryota</taxon>
        <taxon>Metazoa</taxon>
        <taxon>Ecdysozoa</taxon>
        <taxon>Arthropoda</taxon>
        <taxon>Hexapoda</taxon>
        <taxon>Collembola</taxon>
        <taxon>Entomobryomorpha</taxon>
        <taxon>Entomobryoidea</taxon>
        <taxon>Orchesellidae</taxon>
        <taxon>Orchesellinae</taxon>
        <taxon>Orchesella</taxon>
    </lineage>
</organism>
<comment type="caution">
    <text evidence="17">The sequence shown here is derived from an EMBL/GenBank/DDBJ whole genome shotgun (WGS) entry which is preliminary data.</text>
</comment>
<evidence type="ECO:0000256" key="1">
    <source>
        <dbReference type="ARBA" id="ARBA00004167"/>
    </source>
</evidence>
<evidence type="ECO:0000256" key="12">
    <source>
        <dbReference type="ARBA" id="ARBA00023170"/>
    </source>
</evidence>
<keyword evidence="3" id="KW-0808">Transferase</keyword>
<dbReference type="InterPro" id="IPR013783">
    <property type="entry name" value="Ig-like_fold"/>
</dbReference>
<evidence type="ECO:0000256" key="5">
    <source>
        <dbReference type="ARBA" id="ARBA00022729"/>
    </source>
</evidence>
<evidence type="ECO:0000256" key="13">
    <source>
        <dbReference type="ARBA" id="ARBA00023180"/>
    </source>
</evidence>
<accession>A0ABP1Q4H8</accession>
<evidence type="ECO:0000256" key="6">
    <source>
        <dbReference type="ARBA" id="ARBA00022737"/>
    </source>
</evidence>
<keyword evidence="8" id="KW-0418">Kinase</keyword>
<dbReference type="Pfam" id="PF07714">
    <property type="entry name" value="PK_Tyr_Ser-Thr"/>
    <property type="match status" value="1"/>
</dbReference>
<feature type="compositionally biased region" description="Low complexity" evidence="14">
    <location>
        <begin position="1335"/>
        <end position="1345"/>
    </location>
</feature>
<dbReference type="InterPro" id="IPR050122">
    <property type="entry name" value="RTK"/>
</dbReference>
<dbReference type="SUPFAM" id="SSF49265">
    <property type="entry name" value="Fibronectin type III"/>
    <property type="match status" value="1"/>
</dbReference>
<dbReference type="InterPro" id="IPR000719">
    <property type="entry name" value="Prot_kinase_dom"/>
</dbReference>
<keyword evidence="13" id="KW-0325">Glycoprotein</keyword>
<dbReference type="InterPro" id="IPR003961">
    <property type="entry name" value="FN3_dom"/>
</dbReference>
<keyword evidence="4" id="KW-0812">Transmembrane</keyword>
<keyword evidence="6" id="KW-0677">Repeat</keyword>
<dbReference type="CDD" id="cd00192">
    <property type="entry name" value="PTKc"/>
    <property type="match status" value="1"/>
</dbReference>
<evidence type="ECO:0000259" key="16">
    <source>
        <dbReference type="PROSITE" id="PS50011"/>
    </source>
</evidence>
<keyword evidence="10" id="KW-1133">Transmembrane helix</keyword>
<dbReference type="SMART" id="SM00219">
    <property type="entry name" value="TyrKc"/>
    <property type="match status" value="1"/>
</dbReference>
<dbReference type="Proteomes" id="UP001642540">
    <property type="component" value="Unassembled WGS sequence"/>
</dbReference>
<feature type="domain" description="Protein kinase" evidence="16">
    <location>
        <begin position="739"/>
        <end position="1151"/>
    </location>
</feature>
<dbReference type="SUPFAM" id="SSF56112">
    <property type="entry name" value="Protein kinase-like (PK-like)"/>
    <property type="match status" value="1"/>
</dbReference>
<evidence type="ECO:0000313" key="17">
    <source>
        <dbReference type="EMBL" id="CAL8089018.1"/>
    </source>
</evidence>
<comment type="subcellular location">
    <subcellularLocation>
        <location evidence="1">Membrane</location>
        <topology evidence="1">Single-pass membrane protein</topology>
    </subcellularLocation>
</comment>
<feature type="region of interest" description="Disordered" evidence="14">
    <location>
        <begin position="1392"/>
        <end position="1481"/>
    </location>
</feature>
<evidence type="ECO:0000256" key="10">
    <source>
        <dbReference type="ARBA" id="ARBA00022989"/>
    </source>
</evidence>
<dbReference type="PROSITE" id="PS50011">
    <property type="entry name" value="PROTEIN_KINASE_DOM"/>
    <property type="match status" value="1"/>
</dbReference>
<reference evidence="17 18" key="1">
    <citation type="submission" date="2024-08" db="EMBL/GenBank/DDBJ databases">
        <authorList>
            <person name="Cucini C."/>
            <person name="Frati F."/>
        </authorList>
    </citation>
    <scope>NUCLEOTIDE SEQUENCE [LARGE SCALE GENOMIC DNA]</scope>
</reference>
<evidence type="ECO:0000256" key="4">
    <source>
        <dbReference type="ARBA" id="ARBA00022692"/>
    </source>
</evidence>
<evidence type="ECO:0000256" key="11">
    <source>
        <dbReference type="ARBA" id="ARBA00023136"/>
    </source>
</evidence>
<evidence type="ECO:0000256" key="7">
    <source>
        <dbReference type="ARBA" id="ARBA00022741"/>
    </source>
</evidence>